<protein>
    <submittedName>
        <fullName evidence="2">Uncharacterized protein</fullName>
    </submittedName>
</protein>
<feature type="transmembrane region" description="Helical" evidence="1">
    <location>
        <begin position="23"/>
        <end position="44"/>
    </location>
</feature>
<name>M2NCL9_9FIRM</name>
<proteinExistence type="predicted"/>
<sequence length="56" mass="6795">MIYEDDFEINGQSYNHCIELTDWRFSATALGMIRFLIFMVQNIIKRKENYFITLKI</sequence>
<evidence type="ECO:0000313" key="2">
    <source>
        <dbReference type="EMBL" id="EMD15918.1"/>
    </source>
</evidence>
<evidence type="ECO:0000313" key="3">
    <source>
        <dbReference type="Proteomes" id="UP000011758"/>
    </source>
</evidence>
<keyword evidence="1" id="KW-0812">Transmembrane</keyword>
<keyword evidence="1" id="KW-1133">Transmembrane helix</keyword>
<comment type="caution">
    <text evidence="2">The sequence shown here is derived from an EMBL/GenBank/DDBJ whole genome shotgun (WGS) entry which is preliminary data.</text>
</comment>
<dbReference type="EMBL" id="AGEJ01000027">
    <property type="protein sequence ID" value="EMD15918.1"/>
    <property type="molecule type" value="Genomic_DNA"/>
</dbReference>
<dbReference type="AlphaFoldDB" id="M2NCL9"/>
<reference evidence="2 3" key="1">
    <citation type="submission" date="2013-02" db="EMBL/GenBank/DDBJ databases">
        <title>The Genome Sequence of Lactobacillus catenaformis F0143.</title>
        <authorList>
            <consortium name="The Broad Institute Genome Sequencing Platform"/>
            <person name="Earl A."/>
            <person name="Ward D."/>
            <person name="Feldgarden M."/>
            <person name="Gevers D."/>
            <person name="Izard J."/>
            <person name="Blanton J.M."/>
            <person name="Mathney J."/>
            <person name="Dewhirst F.E."/>
            <person name="Young S.K."/>
            <person name="Zeng Q."/>
            <person name="Gargeya S."/>
            <person name="Fitzgerald M."/>
            <person name="Haas B."/>
            <person name="Abouelleil A."/>
            <person name="Alvarado L."/>
            <person name="Arachchi H.M."/>
            <person name="Berlin A."/>
            <person name="Chapman S.B."/>
            <person name="Gearin G."/>
            <person name="Goldberg J."/>
            <person name="Griggs A."/>
            <person name="Gujja S."/>
            <person name="Hansen M."/>
            <person name="Heiman D."/>
            <person name="Howarth C."/>
            <person name="Larimer J."/>
            <person name="Lui A."/>
            <person name="MacDonald P.J.P."/>
            <person name="McCowen C."/>
            <person name="Montmayeur A."/>
            <person name="Murphy C."/>
            <person name="Neiman D."/>
            <person name="Pearson M."/>
            <person name="Priest M."/>
            <person name="Roberts A."/>
            <person name="Saif S."/>
            <person name="Shea T."/>
            <person name="Sisk P."/>
            <person name="Stolte C."/>
            <person name="Sykes S."/>
            <person name="Wortman J."/>
            <person name="Nusbaum C."/>
            <person name="Birren B."/>
        </authorList>
    </citation>
    <scope>NUCLEOTIDE SEQUENCE [LARGE SCALE GENOMIC DNA]</scope>
    <source>
        <strain evidence="2 3">OT 569</strain>
    </source>
</reference>
<gene>
    <name evidence="2" type="ORF">HMPREF9943_01751</name>
</gene>
<organism evidence="2 3">
    <name type="scientific">Eggerthia catenaformis OT 569 = DSM 20559</name>
    <dbReference type="NCBI Taxonomy" id="999415"/>
    <lineage>
        <taxon>Bacteria</taxon>
        <taxon>Bacillati</taxon>
        <taxon>Bacillota</taxon>
        <taxon>Erysipelotrichia</taxon>
        <taxon>Erysipelotrichales</taxon>
        <taxon>Coprobacillaceae</taxon>
        <taxon>Eggerthia</taxon>
    </lineage>
</organism>
<dbReference type="RefSeq" id="WP_004804183.1">
    <property type="nucleotide sequence ID" value="NZ_KB446650.1"/>
</dbReference>
<keyword evidence="1" id="KW-0472">Membrane</keyword>
<evidence type="ECO:0000256" key="1">
    <source>
        <dbReference type="SAM" id="Phobius"/>
    </source>
</evidence>
<dbReference type="Proteomes" id="UP000011758">
    <property type="component" value="Unassembled WGS sequence"/>
</dbReference>
<dbReference type="BioCyc" id="ECAT999415-HMP:GTTI-1816-MONOMER"/>
<accession>M2NCL9</accession>
<keyword evidence="3" id="KW-1185">Reference proteome</keyword>
<dbReference type="STRING" id="999415.HMPREF9943_01751"/>